<dbReference type="EMBL" id="ML738587">
    <property type="protein sequence ID" value="KAE8167971.1"/>
    <property type="molecule type" value="Genomic_DNA"/>
</dbReference>
<sequence length="377" mass="43741">MTNTPSIDDDNFIRKVHNLKTRMAPSSPQLARRSRRIANLTKCNGVATPIRNEKNIADEISETDEDGSSFHDTTDEEHSPDNIEIEHDSDQDGSSTMDKDVEYERRTVIQDEKSGRVVTIIPHETLRSLNGVEYSDYKVHKNTFLYLMDLRANNRRTWFKRHQKEFKRAWKDWEVFIETLTPKTIAFDSTIPELPPKDVIFRIYRDVRFSKDKRLYKSHFSAAFSRTGRRRPYACYYIHLDPGSSYVGGGLWAPEPPTIRLLRDSINERPGAWRQIVSSENFRDMFLPRGKAGVEGALEAFAEANKEGALKTKPKGYDVHHRDIELLKLRNYHVVKPVDDAIFTTEDGQDRIISILRILLPFVTFLNDIIMPNHDEF</sequence>
<accession>A0A5N6VDQ8</accession>
<evidence type="ECO:0000313" key="2">
    <source>
        <dbReference type="EMBL" id="KAE8167971.1"/>
    </source>
</evidence>
<proteinExistence type="predicted"/>
<name>A0A5N6VDQ8_ASPTM</name>
<keyword evidence="3" id="KW-1185">Reference proteome</keyword>
<dbReference type="NCBIfam" id="TIGR02453">
    <property type="entry name" value="TIGR02453 family protein"/>
    <property type="match status" value="1"/>
</dbReference>
<evidence type="ECO:0000256" key="1">
    <source>
        <dbReference type="SAM" id="MobiDB-lite"/>
    </source>
</evidence>
<dbReference type="Pfam" id="PF09365">
    <property type="entry name" value="DUF2461"/>
    <property type="match status" value="1"/>
</dbReference>
<feature type="region of interest" description="Disordered" evidence="1">
    <location>
        <begin position="56"/>
        <end position="100"/>
    </location>
</feature>
<dbReference type="PANTHER" id="PTHR36452:SF1">
    <property type="entry name" value="DUF2461 DOMAIN-CONTAINING PROTEIN"/>
    <property type="match status" value="1"/>
</dbReference>
<dbReference type="AlphaFoldDB" id="A0A5N6VDQ8"/>
<gene>
    <name evidence="2" type="ORF">BDV40DRAFT_295092</name>
</gene>
<feature type="compositionally biased region" description="Basic and acidic residues" evidence="1">
    <location>
        <begin position="68"/>
        <end position="90"/>
    </location>
</feature>
<dbReference type="InterPro" id="IPR012808">
    <property type="entry name" value="CHP02453"/>
</dbReference>
<organism evidence="2 3">
    <name type="scientific">Aspergillus tamarii</name>
    <dbReference type="NCBI Taxonomy" id="41984"/>
    <lineage>
        <taxon>Eukaryota</taxon>
        <taxon>Fungi</taxon>
        <taxon>Dikarya</taxon>
        <taxon>Ascomycota</taxon>
        <taxon>Pezizomycotina</taxon>
        <taxon>Eurotiomycetes</taxon>
        <taxon>Eurotiomycetidae</taxon>
        <taxon>Eurotiales</taxon>
        <taxon>Aspergillaceae</taxon>
        <taxon>Aspergillus</taxon>
        <taxon>Aspergillus subgen. Circumdati</taxon>
    </lineage>
</organism>
<dbReference type="OrthoDB" id="2537769at2759"/>
<protein>
    <submittedName>
        <fullName evidence="2">Uncharacterized protein</fullName>
    </submittedName>
</protein>
<dbReference type="PANTHER" id="PTHR36452">
    <property type="entry name" value="CHROMOSOME 12, WHOLE GENOME SHOTGUN SEQUENCE"/>
    <property type="match status" value="1"/>
</dbReference>
<dbReference type="Proteomes" id="UP000326950">
    <property type="component" value="Unassembled WGS sequence"/>
</dbReference>
<reference evidence="2 3" key="1">
    <citation type="submission" date="2019-04" db="EMBL/GenBank/DDBJ databases">
        <title>Friends and foes A comparative genomics study of 23 Aspergillus species from section Flavi.</title>
        <authorList>
            <consortium name="DOE Joint Genome Institute"/>
            <person name="Kjaerbolling I."/>
            <person name="Vesth T."/>
            <person name="Frisvad J.C."/>
            <person name="Nybo J.L."/>
            <person name="Theobald S."/>
            <person name="Kildgaard S."/>
            <person name="Isbrandt T."/>
            <person name="Kuo A."/>
            <person name="Sato A."/>
            <person name="Lyhne E.K."/>
            <person name="Kogle M.E."/>
            <person name="Wiebenga A."/>
            <person name="Kun R.S."/>
            <person name="Lubbers R.J."/>
            <person name="Makela M.R."/>
            <person name="Barry K."/>
            <person name="Chovatia M."/>
            <person name="Clum A."/>
            <person name="Daum C."/>
            <person name="Haridas S."/>
            <person name="He G."/>
            <person name="LaButti K."/>
            <person name="Lipzen A."/>
            <person name="Mondo S."/>
            <person name="Riley R."/>
            <person name="Salamov A."/>
            <person name="Simmons B.A."/>
            <person name="Magnuson J.K."/>
            <person name="Henrissat B."/>
            <person name="Mortensen U.H."/>
            <person name="Larsen T.O."/>
            <person name="Devries R.P."/>
            <person name="Grigoriev I.V."/>
            <person name="Machida M."/>
            <person name="Baker S.E."/>
            <person name="Andersen M.R."/>
        </authorList>
    </citation>
    <scope>NUCLEOTIDE SEQUENCE [LARGE SCALE GENOMIC DNA]</scope>
    <source>
        <strain evidence="2 3">CBS 117626</strain>
    </source>
</reference>
<evidence type="ECO:0000313" key="3">
    <source>
        <dbReference type="Proteomes" id="UP000326950"/>
    </source>
</evidence>